<evidence type="ECO:0000256" key="10">
    <source>
        <dbReference type="PROSITE-ProRule" id="PRU01213"/>
    </source>
</evidence>
<dbReference type="SUPFAM" id="SSF161098">
    <property type="entry name" value="MetI-like"/>
    <property type="match status" value="1"/>
</dbReference>
<feature type="compositionally biased region" description="Basic and acidic residues" evidence="12">
    <location>
        <begin position="634"/>
        <end position="644"/>
    </location>
</feature>
<keyword evidence="8 11" id="KW-1133">Transmembrane helix</keyword>
<dbReference type="SMART" id="SM00382">
    <property type="entry name" value="AAA"/>
    <property type="match status" value="1"/>
</dbReference>
<dbReference type="GO" id="GO:0016887">
    <property type="term" value="F:ATP hydrolysis activity"/>
    <property type="evidence" value="ECO:0007669"/>
    <property type="project" value="InterPro"/>
</dbReference>
<name>A0A0B6TSN0_9CORY</name>
<dbReference type="STRING" id="1224162.B840_04945"/>
<evidence type="ECO:0000313" key="16">
    <source>
        <dbReference type="EMBL" id="AJK68605.1"/>
    </source>
</evidence>
<dbReference type="CDD" id="cd06261">
    <property type="entry name" value="TM_PBP2"/>
    <property type="match status" value="1"/>
</dbReference>
<feature type="transmembrane region" description="Helical" evidence="11">
    <location>
        <begin position="237"/>
        <end position="259"/>
    </location>
</feature>
<dbReference type="SUPFAM" id="SSF52540">
    <property type="entry name" value="P-loop containing nucleoside triphosphate hydrolases"/>
    <property type="match status" value="1"/>
</dbReference>
<dbReference type="SUPFAM" id="SSF50331">
    <property type="entry name" value="MOP-like"/>
    <property type="match status" value="1"/>
</dbReference>
<evidence type="ECO:0000259" key="15">
    <source>
        <dbReference type="PROSITE" id="PS51866"/>
    </source>
</evidence>
<dbReference type="InterPro" id="IPR004606">
    <property type="entry name" value="Mop_domain"/>
</dbReference>
<evidence type="ECO:0000256" key="7">
    <source>
        <dbReference type="ARBA" id="ARBA00022840"/>
    </source>
</evidence>
<protein>
    <submittedName>
        <fullName evidence="16">ABC superfamily ATP binding cassette transporter ABC protein</fullName>
    </submittedName>
</protein>
<organism evidence="16 17">
    <name type="scientific">Corynebacterium marinum DSM 44953</name>
    <dbReference type="NCBI Taxonomy" id="1224162"/>
    <lineage>
        <taxon>Bacteria</taxon>
        <taxon>Bacillati</taxon>
        <taxon>Actinomycetota</taxon>
        <taxon>Actinomycetes</taxon>
        <taxon>Mycobacteriales</taxon>
        <taxon>Corynebacteriaceae</taxon>
        <taxon>Corynebacterium</taxon>
    </lineage>
</organism>
<feature type="region of interest" description="Disordered" evidence="12">
    <location>
        <begin position="630"/>
        <end position="654"/>
    </location>
</feature>
<keyword evidence="7" id="KW-0067">ATP-binding</keyword>
<feature type="transmembrane region" description="Helical" evidence="11">
    <location>
        <begin position="55"/>
        <end position="77"/>
    </location>
</feature>
<evidence type="ECO:0000256" key="11">
    <source>
        <dbReference type="RuleBase" id="RU363032"/>
    </source>
</evidence>
<keyword evidence="17" id="KW-1185">Reference proteome</keyword>
<keyword evidence="3" id="KW-1003">Cell membrane</keyword>
<dbReference type="GO" id="GO:0015689">
    <property type="term" value="P:molybdate ion transport"/>
    <property type="evidence" value="ECO:0007669"/>
    <property type="project" value="InterPro"/>
</dbReference>
<evidence type="ECO:0000256" key="5">
    <source>
        <dbReference type="ARBA" id="ARBA00022692"/>
    </source>
</evidence>
<feature type="domain" description="Mop" evidence="15">
    <location>
        <begin position="562"/>
        <end position="629"/>
    </location>
</feature>
<dbReference type="KEGG" id="cmq:B840_04945"/>
<evidence type="ECO:0000259" key="14">
    <source>
        <dbReference type="PROSITE" id="PS50928"/>
    </source>
</evidence>
<evidence type="ECO:0000256" key="9">
    <source>
        <dbReference type="ARBA" id="ARBA00023136"/>
    </source>
</evidence>
<dbReference type="HOGENOM" id="CLU_016047_17_0_11"/>
<dbReference type="InterPro" id="IPR003593">
    <property type="entry name" value="AAA+_ATPase"/>
</dbReference>
<keyword evidence="9 11" id="KW-0472">Membrane</keyword>
<dbReference type="Pfam" id="PF00005">
    <property type="entry name" value="ABC_tran"/>
    <property type="match status" value="1"/>
</dbReference>
<dbReference type="PROSITE" id="PS50928">
    <property type="entry name" value="ABC_TM1"/>
    <property type="match status" value="1"/>
</dbReference>
<sequence length="654" mass="67325">MRTAPARTPLVVAVLGAVALVVIVGPLLALGIRVPWERFGEVLRDSATAELLRVTFLAAAWATLLTTLLGVPLALAIRSWPRGGRLVRLLVMLPLAMPPVVAGLALTAAVGRRGVTAPLLDVLGLQFAFAFPGVVLAHVFIALPFVVVAVDAALRQVDPEIPASAAGLGMRPGEVLRKVLLPAVGPAVATGAGLAFARSLGEFGTTLTFAGSMPGVTRTMPLGIYLERETDPGSANALGVILICCAVVVLALAALPSALRRTPRPRARAIGALDTEKLRSLTSPPAGGLPVTIDGTVFPAGRITAVVGPNGSGKTTLMGLVAGRLQGAEVAIGGRSVDGSRFVPASERGVVLLTQRPGLPRTATVAGAVTMATRDRSLTAELLDAAGLAALADVPVPALSGGQAAQVALVRALGTRPAVLILDEPLAAVDAASATRWRRVLRAAAQDRTTLLVTHDAVDVATLSEHLVVLHHGAVSAAGPTATLLNLPPDDYVAELAGLARIAGTVSTREVDTVSIQGQDLAVTGIPAASEEDPLLPGDTAVAVFPPEATTLRLPGGEQEPRESARNVWRGVVESVVASVTHSGTIVTVTIGDTRLTVPVTRRSVLDLGLVPGMAVDCVTKALAIRVHPVHRRQKEEDHHDGRSRTAPGPRPLP</sequence>
<evidence type="ECO:0000259" key="13">
    <source>
        <dbReference type="PROSITE" id="PS50893"/>
    </source>
</evidence>
<feature type="transmembrane region" description="Helical" evidence="11">
    <location>
        <begin position="129"/>
        <end position="154"/>
    </location>
</feature>
<dbReference type="PROSITE" id="PS51866">
    <property type="entry name" value="MOP"/>
    <property type="match status" value="1"/>
</dbReference>
<dbReference type="InterPro" id="IPR035906">
    <property type="entry name" value="MetI-like_sf"/>
</dbReference>
<dbReference type="PANTHER" id="PTHR30183">
    <property type="entry name" value="MOLYBDENUM TRANSPORT SYSTEM PERMEASE PROTEIN MODB"/>
    <property type="match status" value="1"/>
</dbReference>
<dbReference type="InterPro" id="IPR005116">
    <property type="entry name" value="Transp-assoc_OB_typ1"/>
</dbReference>
<accession>A0A0B6TSN0</accession>
<dbReference type="PANTHER" id="PTHR30183:SF3">
    <property type="entry name" value="MOLYBDENUM TRANSPORT SYSTEM PERMEASE PROTEIN MODB"/>
    <property type="match status" value="1"/>
</dbReference>
<dbReference type="Gene3D" id="2.40.50.100">
    <property type="match status" value="1"/>
</dbReference>
<keyword evidence="5 11" id="KW-0812">Transmembrane</keyword>
<reference evidence="16 17" key="1">
    <citation type="submission" date="2014-05" db="EMBL/GenBank/DDBJ databases">
        <title>Complete genome sequence of Corynebacterium marinum DSM 44953.</title>
        <authorList>
            <person name="Schaffert L."/>
            <person name="Albersmeier A."/>
            <person name="Kalinowski J."/>
            <person name="Ruckert C."/>
        </authorList>
    </citation>
    <scope>NUCLEOTIDE SEQUENCE [LARGE SCALE GENOMIC DNA]</scope>
    <source>
        <strain evidence="16 17">DSM 44953</strain>
    </source>
</reference>
<evidence type="ECO:0000256" key="1">
    <source>
        <dbReference type="ARBA" id="ARBA00004651"/>
    </source>
</evidence>
<dbReference type="AlphaFoldDB" id="A0A0B6TSN0"/>
<dbReference type="Pfam" id="PF00528">
    <property type="entry name" value="BPD_transp_1"/>
    <property type="match status" value="1"/>
</dbReference>
<comment type="subcellular location">
    <subcellularLocation>
        <location evidence="1 11">Cell membrane</location>
        <topology evidence="1 11">Multi-pass membrane protein</topology>
    </subcellularLocation>
</comment>
<dbReference type="GO" id="GO:0005524">
    <property type="term" value="F:ATP binding"/>
    <property type="evidence" value="ECO:0007669"/>
    <property type="project" value="UniProtKB-KW"/>
</dbReference>
<dbReference type="InterPro" id="IPR003439">
    <property type="entry name" value="ABC_transporter-like_ATP-bd"/>
</dbReference>
<dbReference type="Proteomes" id="UP000031928">
    <property type="component" value="Chromosome"/>
</dbReference>
<evidence type="ECO:0000313" key="17">
    <source>
        <dbReference type="Proteomes" id="UP000031928"/>
    </source>
</evidence>
<evidence type="ECO:0000256" key="4">
    <source>
        <dbReference type="ARBA" id="ARBA00022505"/>
    </source>
</evidence>
<dbReference type="GO" id="GO:0055085">
    <property type="term" value="P:transmembrane transport"/>
    <property type="evidence" value="ECO:0007669"/>
    <property type="project" value="InterPro"/>
</dbReference>
<evidence type="ECO:0000256" key="8">
    <source>
        <dbReference type="ARBA" id="ARBA00022989"/>
    </source>
</evidence>
<evidence type="ECO:0000256" key="2">
    <source>
        <dbReference type="ARBA" id="ARBA00022448"/>
    </source>
</evidence>
<feature type="domain" description="ABC transmembrane type-1" evidence="14">
    <location>
        <begin position="52"/>
        <end position="253"/>
    </location>
</feature>
<dbReference type="RefSeq" id="WP_229676576.1">
    <property type="nucleotide sequence ID" value="NZ_CP007790.1"/>
</dbReference>
<keyword evidence="4 10" id="KW-0500">Molybdenum</keyword>
<gene>
    <name evidence="16" type="ORF">B840_04945</name>
</gene>
<evidence type="ECO:0000256" key="12">
    <source>
        <dbReference type="SAM" id="MobiDB-lite"/>
    </source>
</evidence>
<dbReference type="InterPro" id="IPR008995">
    <property type="entry name" value="Mo/tungstate-bd_C_term_dom"/>
</dbReference>
<keyword evidence="6" id="KW-0547">Nucleotide-binding</keyword>
<dbReference type="InterPro" id="IPR000515">
    <property type="entry name" value="MetI-like"/>
</dbReference>
<keyword evidence="2 11" id="KW-0813">Transport</keyword>
<proteinExistence type="inferred from homology"/>
<dbReference type="InterPro" id="IPR027417">
    <property type="entry name" value="P-loop_NTPase"/>
</dbReference>
<comment type="similarity">
    <text evidence="11">Belongs to the binding-protein-dependent transport system permease family.</text>
</comment>
<feature type="transmembrane region" description="Helical" evidence="11">
    <location>
        <begin position="89"/>
        <end position="109"/>
    </location>
</feature>
<dbReference type="GO" id="GO:0005886">
    <property type="term" value="C:plasma membrane"/>
    <property type="evidence" value="ECO:0007669"/>
    <property type="project" value="UniProtKB-SubCell"/>
</dbReference>
<dbReference type="EMBL" id="CP007790">
    <property type="protein sequence ID" value="AJK68605.1"/>
    <property type="molecule type" value="Genomic_DNA"/>
</dbReference>
<dbReference type="Gene3D" id="3.40.50.300">
    <property type="entry name" value="P-loop containing nucleotide triphosphate hydrolases"/>
    <property type="match status" value="1"/>
</dbReference>
<feature type="domain" description="ABC transporter" evidence="13">
    <location>
        <begin position="273"/>
        <end position="497"/>
    </location>
</feature>
<evidence type="ECO:0000256" key="6">
    <source>
        <dbReference type="ARBA" id="ARBA00022741"/>
    </source>
</evidence>
<dbReference type="Pfam" id="PF03459">
    <property type="entry name" value="TOBE"/>
    <property type="match status" value="1"/>
</dbReference>
<dbReference type="Gene3D" id="1.10.3720.10">
    <property type="entry name" value="MetI-like"/>
    <property type="match status" value="1"/>
</dbReference>
<evidence type="ECO:0000256" key="3">
    <source>
        <dbReference type="ARBA" id="ARBA00022475"/>
    </source>
</evidence>
<dbReference type="PROSITE" id="PS50893">
    <property type="entry name" value="ABC_TRANSPORTER_2"/>
    <property type="match status" value="1"/>
</dbReference>